<dbReference type="GO" id="GO:0004852">
    <property type="term" value="F:uroporphyrinogen-III synthase activity"/>
    <property type="evidence" value="ECO:0007669"/>
    <property type="project" value="UniProtKB-EC"/>
</dbReference>
<protein>
    <recommendedName>
        <fullName evidence="3">uroporphyrinogen-III synthase</fullName>
        <ecNumber evidence="3">4.2.1.75</ecNumber>
    </recommendedName>
    <alternativeName>
        <fullName evidence="7">Hydroxymethylbilane hydrolyase [cyclizing]</fullName>
    </alternativeName>
    <alternativeName>
        <fullName evidence="6">Uroporphyrinogen-III cosynthase</fullName>
    </alternativeName>
</protein>
<gene>
    <name evidence="10" type="ORF">LCGC14_0260150</name>
</gene>
<feature type="domain" description="Tetrapyrrole biosynthesis uroporphyrinogen III synthase" evidence="9">
    <location>
        <begin position="16"/>
        <end position="243"/>
    </location>
</feature>
<comment type="caution">
    <text evidence="10">The sequence shown here is derived from an EMBL/GenBank/DDBJ whole genome shotgun (WGS) entry which is preliminary data.</text>
</comment>
<dbReference type="SUPFAM" id="SSF69618">
    <property type="entry name" value="HemD-like"/>
    <property type="match status" value="1"/>
</dbReference>
<keyword evidence="5" id="KW-0627">Porphyrin biosynthesis</keyword>
<keyword evidence="4" id="KW-0456">Lyase</keyword>
<dbReference type="CDD" id="cd06578">
    <property type="entry name" value="HemD"/>
    <property type="match status" value="1"/>
</dbReference>
<evidence type="ECO:0000256" key="4">
    <source>
        <dbReference type="ARBA" id="ARBA00023239"/>
    </source>
</evidence>
<dbReference type="PANTHER" id="PTHR38042:SF1">
    <property type="entry name" value="UROPORPHYRINOGEN-III SYNTHASE, CHLOROPLASTIC"/>
    <property type="match status" value="1"/>
</dbReference>
<evidence type="ECO:0000259" key="9">
    <source>
        <dbReference type="Pfam" id="PF02602"/>
    </source>
</evidence>
<comment type="catalytic activity">
    <reaction evidence="8">
        <text>hydroxymethylbilane = uroporphyrinogen III + H2O</text>
        <dbReference type="Rhea" id="RHEA:18965"/>
        <dbReference type="ChEBI" id="CHEBI:15377"/>
        <dbReference type="ChEBI" id="CHEBI:57308"/>
        <dbReference type="ChEBI" id="CHEBI:57845"/>
        <dbReference type="EC" id="4.2.1.75"/>
    </reaction>
</comment>
<evidence type="ECO:0000256" key="6">
    <source>
        <dbReference type="ARBA" id="ARBA00031702"/>
    </source>
</evidence>
<proteinExistence type="inferred from homology"/>
<organism evidence="10">
    <name type="scientific">marine sediment metagenome</name>
    <dbReference type="NCBI Taxonomy" id="412755"/>
    <lineage>
        <taxon>unclassified sequences</taxon>
        <taxon>metagenomes</taxon>
        <taxon>ecological metagenomes</taxon>
    </lineage>
</organism>
<evidence type="ECO:0000256" key="1">
    <source>
        <dbReference type="ARBA" id="ARBA00004772"/>
    </source>
</evidence>
<evidence type="ECO:0000256" key="5">
    <source>
        <dbReference type="ARBA" id="ARBA00023244"/>
    </source>
</evidence>
<dbReference type="GO" id="GO:0006780">
    <property type="term" value="P:uroporphyrinogen III biosynthetic process"/>
    <property type="evidence" value="ECO:0007669"/>
    <property type="project" value="InterPro"/>
</dbReference>
<name>A0A0F9X711_9ZZZZ</name>
<dbReference type="Gene3D" id="3.40.50.10090">
    <property type="match status" value="2"/>
</dbReference>
<comment type="similarity">
    <text evidence="2">Belongs to the uroporphyrinogen-III synthase family.</text>
</comment>
<dbReference type="Pfam" id="PF02602">
    <property type="entry name" value="HEM4"/>
    <property type="match status" value="1"/>
</dbReference>
<evidence type="ECO:0000256" key="2">
    <source>
        <dbReference type="ARBA" id="ARBA00008133"/>
    </source>
</evidence>
<reference evidence="10" key="1">
    <citation type="journal article" date="2015" name="Nature">
        <title>Complex archaea that bridge the gap between prokaryotes and eukaryotes.</title>
        <authorList>
            <person name="Spang A."/>
            <person name="Saw J.H."/>
            <person name="Jorgensen S.L."/>
            <person name="Zaremba-Niedzwiedzka K."/>
            <person name="Martijn J."/>
            <person name="Lind A.E."/>
            <person name="van Eijk R."/>
            <person name="Schleper C."/>
            <person name="Guy L."/>
            <person name="Ettema T.J."/>
        </authorList>
    </citation>
    <scope>NUCLEOTIDE SEQUENCE</scope>
</reference>
<dbReference type="EMBL" id="LAZR01000139">
    <property type="protein sequence ID" value="KKN87338.1"/>
    <property type="molecule type" value="Genomic_DNA"/>
</dbReference>
<dbReference type="AlphaFoldDB" id="A0A0F9X711"/>
<dbReference type="EC" id="4.2.1.75" evidence="3"/>
<evidence type="ECO:0000313" key="10">
    <source>
        <dbReference type="EMBL" id="KKN87338.1"/>
    </source>
</evidence>
<dbReference type="InterPro" id="IPR036108">
    <property type="entry name" value="4pyrrol_syn_uPrphyn_synt_sf"/>
</dbReference>
<evidence type="ECO:0000256" key="7">
    <source>
        <dbReference type="ARBA" id="ARBA00032649"/>
    </source>
</evidence>
<accession>A0A0F9X711</accession>
<evidence type="ECO:0000256" key="8">
    <source>
        <dbReference type="ARBA" id="ARBA00048617"/>
    </source>
</evidence>
<sequence length="253" mass="27658">MSNALLLTRQPADNQRLARQLEALGIGCESLPLLELVPVDETGAQRRLMLELDRYQAVIVVSRLAAKLGLDRLDQYWPQTPVGIDWLAVGPGSAEPLQNIGLPVQLPIDGQDSEALLRLPLWQSHFARADLKVLIWRGLGGREHLADQIRAAGGQVDYLELYERRSPAGLPVALTAVAARGVKGIVVLSSQALEYWHAAAGIDWQRQRDWRCWVPSARVAAQAADLGCHDVVICEGADDAAIIEAVQAHPLKD</sequence>
<comment type="pathway">
    <text evidence="1">Porphyrin-containing compound metabolism; protoporphyrin-IX biosynthesis; coproporphyrinogen-III from 5-aminolevulinate: step 3/4.</text>
</comment>
<dbReference type="InterPro" id="IPR039793">
    <property type="entry name" value="UROS/Hem4"/>
</dbReference>
<evidence type="ECO:0000256" key="3">
    <source>
        <dbReference type="ARBA" id="ARBA00013109"/>
    </source>
</evidence>
<dbReference type="PANTHER" id="PTHR38042">
    <property type="entry name" value="UROPORPHYRINOGEN-III SYNTHASE, CHLOROPLASTIC"/>
    <property type="match status" value="1"/>
</dbReference>
<dbReference type="InterPro" id="IPR003754">
    <property type="entry name" value="4pyrrol_synth_uPrphyn_synth"/>
</dbReference>